<evidence type="ECO:0008006" key="4">
    <source>
        <dbReference type="Google" id="ProtNLM"/>
    </source>
</evidence>
<keyword evidence="1" id="KW-0812">Transmembrane</keyword>
<evidence type="ECO:0000256" key="1">
    <source>
        <dbReference type="SAM" id="Phobius"/>
    </source>
</evidence>
<dbReference type="STRING" id="266128.ABB25_08595"/>
<name>A0A0R0BL53_9GAMM</name>
<dbReference type="PATRIC" id="fig|266128.3.peg.587"/>
<dbReference type="OrthoDB" id="5296662at2"/>
<dbReference type="Proteomes" id="UP000051254">
    <property type="component" value="Unassembled WGS sequence"/>
</dbReference>
<organism evidence="2 3">
    <name type="scientific">Stenotrophomonas koreensis</name>
    <dbReference type="NCBI Taxonomy" id="266128"/>
    <lineage>
        <taxon>Bacteria</taxon>
        <taxon>Pseudomonadati</taxon>
        <taxon>Pseudomonadota</taxon>
        <taxon>Gammaproteobacteria</taxon>
        <taxon>Lysobacterales</taxon>
        <taxon>Lysobacteraceae</taxon>
        <taxon>Stenotrophomonas</taxon>
    </lineage>
</organism>
<sequence>MTGELKITRMHCQAGLTLIELMIAMLLGLLVVLAAGGIFLSNQQASRSTQAVGYMQDASLFAFELIAKDVREAGGNACDAGLIPNVLATAAAGATPSGSNWFLAFDHPLFGFEANAAGSPAHQTGADVLQLIRMGDDVRTVSVQPAAVGPSFTYVPASPAIGSAQYVYVCDHAVLGVFNSGSTEISGGALAVPASGNTCTYFSRPNAATCGGTGIAYQYDKYAMLGTVQGVRWFTRDTTNGPALFRQVNDGAAEEVLRGVGNLQLSYLTPAGYVLASDLLTATGWQEVRAVRITMDLVEEGRSGVGAAGAGASQLSRRVEHVVTLRNRVL</sequence>
<reference evidence="2 3" key="1">
    <citation type="submission" date="2015-05" db="EMBL/GenBank/DDBJ databases">
        <title>Genome sequencing and analysis of members of genus Stenotrophomonas.</title>
        <authorList>
            <person name="Patil P.P."/>
            <person name="Midha S."/>
            <person name="Patil P.B."/>
        </authorList>
    </citation>
    <scope>NUCLEOTIDE SEQUENCE [LARGE SCALE GENOMIC DNA]</scope>
    <source>
        <strain evidence="2 3">DSM 17805</strain>
    </source>
</reference>
<evidence type="ECO:0000313" key="2">
    <source>
        <dbReference type="EMBL" id="KRG57872.1"/>
    </source>
</evidence>
<dbReference type="PROSITE" id="PS00409">
    <property type="entry name" value="PROKAR_NTER_METHYL"/>
    <property type="match status" value="1"/>
</dbReference>
<protein>
    <recommendedName>
        <fullName evidence="4">Pilus assembly protein PilW</fullName>
    </recommendedName>
</protein>
<dbReference type="InterPro" id="IPR012902">
    <property type="entry name" value="N_methyl_site"/>
</dbReference>
<accession>A0A0R0BL53</accession>
<keyword evidence="3" id="KW-1185">Reference proteome</keyword>
<keyword evidence="1" id="KW-0472">Membrane</keyword>
<dbReference type="Pfam" id="PF07963">
    <property type="entry name" value="N_methyl"/>
    <property type="match status" value="1"/>
</dbReference>
<proteinExistence type="predicted"/>
<dbReference type="EMBL" id="LDJH01000013">
    <property type="protein sequence ID" value="KRG57872.1"/>
    <property type="molecule type" value="Genomic_DNA"/>
</dbReference>
<dbReference type="RefSeq" id="WP_057665879.1">
    <property type="nucleotide sequence ID" value="NZ_LDJH01000013.1"/>
</dbReference>
<gene>
    <name evidence="2" type="ORF">ABB25_08595</name>
</gene>
<feature type="transmembrane region" description="Helical" evidence="1">
    <location>
        <begin position="21"/>
        <end position="40"/>
    </location>
</feature>
<evidence type="ECO:0000313" key="3">
    <source>
        <dbReference type="Proteomes" id="UP000051254"/>
    </source>
</evidence>
<dbReference type="AlphaFoldDB" id="A0A0R0BL53"/>
<comment type="caution">
    <text evidence="2">The sequence shown here is derived from an EMBL/GenBank/DDBJ whole genome shotgun (WGS) entry which is preliminary data.</text>
</comment>
<keyword evidence="1" id="KW-1133">Transmembrane helix</keyword>